<accession>A0AAN7C816</accession>
<comment type="caution">
    <text evidence="2">The sequence shown here is derived from an EMBL/GenBank/DDBJ whole genome shotgun (WGS) entry which is preliminary data.</text>
</comment>
<feature type="compositionally biased region" description="Gly residues" evidence="1">
    <location>
        <begin position="732"/>
        <end position="746"/>
    </location>
</feature>
<dbReference type="EMBL" id="MU860156">
    <property type="protein sequence ID" value="KAK4237089.1"/>
    <property type="molecule type" value="Genomic_DNA"/>
</dbReference>
<protein>
    <submittedName>
        <fullName evidence="2">NADH dehydrogenase</fullName>
    </submittedName>
</protein>
<evidence type="ECO:0000313" key="3">
    <source>
        <dbReference type="Proteomes" id="UP001303760"/>
    </source>
</evidence>
<feature type="region of interest" description="Disordered" evidence="1">
    <location>
        <begin position="410"/>
        <end position="477"/>
    </location>
</feature>
<feature type="compositionally biased region" description="Polar residues" evidence="1">
    <location>
        <begin position="441"/>
        <end position="459"/>
    </location>
</feature>
<feature type="compositionally biased region" description="Polar residues" evidence="1">
    <location>
        <begin position="508"/>
        <end position="522"/>
    </location>
</feature>
<feature type="region of interest" description="Disordered" evidence="1">
    <location>
        <begin position="707"/>
        <end position="792"/>
    </location>
</feature>
<keyword evidence="3" id="KW-1185">Reference proteome</keyword>
<feature type="compositionally biased region" description="Low complexity" evidence="1">
    <location>
        <begin position="707"/>
        <end position="731"/>
    </location>
</feature>
<reference evidence="2" key="1">
    <citation type="journal article" date="2023" name="Mol. Phylogenet. Evol.">
        <title>Genome-scale phylogeny and comparative genomics of the fungal order Sordariales.</title>
        <authorList>
            <person name="Hensen N."/>
            <person name="Bonometti L."/>
            <person name="Westerberg I."/>
            <person name="Brannstrom I.O."/>
            <person name="Guillou S."/>
            <person name="Cros-Aarteil S."/>
            <person name="Calhoun S."/>
            <person name="Haridas S."/>
            <person name="Kuo A."/>
            <person name="Mondo S."/>
            <person name="Pangilinan J."/>
            <person name="Riley R."/>
            <person name="LaButti K."/>
            <person name="Andreopoulos B."/>
            <person name="Lipzen A."/>
            <person name="Chen C."/>
            <person name="Yan M."/>
            <person name="Daum C."/>
            <person name="Ng V."/>
            <person name="Clum A."/>
            <person name="Steindorff A."/>
            <person name="Ohm R.A."/>
            <person name="Martin F."/>
            <person name="Silar P."/>
            <person name="Natvig D.O."/>
            <person name="Lalanne C."/>
            <person name="Gautier V."/>
            <person name="Ament-Velasquez S.L."/>
            <person name="Kruys A."/>
            <person name="Hutchinson M.I."/>
            <person name="Powell A.J."/>
            <person name="Barry K."/>
            <person name="Miller A.N."/>
            <person name="Grigoriev I.V."/>
            <person name="Debuchy R."/>
            <person name="Gladieux P."/>
            <person name="Hiltunen Thoren M."/>
            <person name="Johannesson H."/>
        </authorList>
    </citation>
    <scope>NUCLEOTIDE SEQUENCE</scope>
    <source>
        <strain evidence="2">CBS 532.94</strain>
    </source>
</reference>
<evidence type="ECO:0000256" key="1">
    <source>
        <dbReference type="SAM" id="MobiDB-lite"/>
    </source>
</evidence>
<gene>
    <name evidence="2" type="ORF">C8A03DRAFT_45016</name>
</gene>
<evidence type="ECO:0000313" key="2">
    <source>
        <dbReference type="EMBL" id="KAK4237089.1"/>
    </source>
</evidence>
<dbReference type="PANTHER" id="PTHR12840:SF1">
    <property type="entry name" value="NADH DEHYDROGENASE [UBIQUINONE] 1 BETA SUBCOMPLEX SUBUNIT 8, MITOCHONDRIAL"/>
    <property type="match status" value="1"/>
</dbReference>
<name>A0AAN7C816_9PEZI</name>
<dbReference type="Pfam" id="PF05821">
    <property type="entry name" value="NDUF_B8"/>
    <property type="match status" value="1"/>
</dbReference>
<dbReference type="AlphaFoldDB" id="A0AAN7C816"/>
<dbReference type="Proteomes" id="UP001303760">
    <property type="component" value="Unassembled WGS sequence"/>
</dbReference>
<feature type="region of interest" description="Disordered" evidence="1">
    <location>
        <begin position="42"/>
        <end position="63"/>
    </location>
</feature>
<dbReference type="GO" id="GO:0005739">
    <property type="term" value="C:mitochondrion"/>
    <property type="evidence" value="ECO:0007669"/>
    <property type="project" value="InterPro"/>
</dbReference>
<dbReference type="InterPro" id="IPR008699">
    <property type="entry name" value="NDUFB8"/>
</dbReference>
<organism evidence="2 3">
    <name type="scientific">Achaetomium macrosporum</name>
    <dbReference type="NCBI Taxonomy" id="79813"/>
    <lineage>
        <taxon>Eukaryota</taxon>
        <taxon>Fungi</taxon>
        <taxon>Dikarya</taxon>
        <taxon>Ascomycota</taxon>
        <taxon>Pezizomycotina</taxon>
        <taxon>Sordariomycetes</taxon>
        <taxon>Sordariomycetidae</taxon>
        <taxon>Sordariales</taxon>
        <taxon>Chaetomiaceae</taxon>
        <taxon>Achaetomium</taxon>
    </lineage>
</organism>
<dbReference type="PANTHER" id="PTHR12840">
    <property type="entry name" value="NADH-UBIQUINONE OXIDOREDUCTASE ASHI SUBUNIT"/>
    <property type="match status" value="1"/>
</dbReference>
<feature type="region of interest" description="Disordered" evidence="1">
    <location>
        <begin position="501"/>
        <end position="563"/>
    </location>
</feature>
<proteinExistence type="predicted"/>
<feature type="compositionally biased region" description="Polar residues" evidence="1">
    <location>
        <begin position="467"/>
        <end position="477"/>
    </location>
</feature>
<reference evidence="2" key="2">
    <citation type="submission" date="2023-05" db="EMBL/GenBank/DDBJ databases">
        <authorList>
            <consortium name="Lawrence Berkeley National Laboratory"/>
            <person name="Steindorff A."/>
            <person name="Hensen N."/>
            <person name="Bonometti L."/>
            <person name="Westerberg I."/>
            <person name="Brannstrom I.O."/>
            <person name="Guillou S."/>
            <person name="Cros-Aarteil S."/>
            <person name="Calhoun S."/>
            <person name="Haridas S."/>
            <person name="Kuo A."/>
            <person name="Mondo S."/>
            <person name="Pangilinan J."/>
            <person name="Riley R."/>
            <person name="Labutti K."/>
            <person name="Andreopoulos B."/>
            <person name="Lipzen A."/>
            <person name="Chen C."/>
            <person name="Yanf M."/>
            <person name="Daum C."/>
            <person name="Ng V."/>
            <person name="Clum A."/>
            <person name="Ohm R."/>
            <person name="Martin F."/>
            <person name="Silar P."/>
            <person name="Natvig D."/>
            <person name="Lalanne C."/>
            <person name="Gautier V."/>
            <person name="Ament-Velasquez S.L."/>
            <person name="Kruys A."/>
            <person name="Hutchinson M.I."/>
            <person name="Powell A.J."/>
            <person name="Barry K."/>
            <person name="Miller A.N."/>
            <person name="Grigoriev I.V."/>
            <person name="Debuchy R."/>
            <person name="Gladieux P."/>
            <person name="Thoren M.H."/>
            <person name="Johannesson H."/>
        </authorList>
    </citation>
    <scope>NUCLEOTIDE SEQUENCE</scope>
    <source>
        <strain evidence="2">CBS 532.94</strain>
    </source>
</reference>
<feature type="compositionally biased region" description="Polar residues" evidence="1">
    <location>
        <begin position="552"/>
        <end position="563"/>
    </location>
</feature>
<sequence>MLSRQIVRASRFRAAALPTARRLPLIQQRTFLPESMVGKSKIDEKYPDSDYPTLSPAEDPDMNGGYINPPRIKRQFRDPHADWWDKQERRNFGEPVHEDHDILGMFSPYEYTWITPGKGLFQIGCFVAVFLSVCYAVKLTYPDRVSYPREFEGGLERELGGAGAMRASRHPYRADQYCCPKTSRTPPGRMRYDDWDIILFPSGRDSKIPFKEFKVACHVVSDLELAHIHGAAGLPVMTCFVPSLAAGTPFQISLHCWRRPEISQFTRAYSKHSNLVKFEARILVDGRLVASTILDRDVNGPHLITNTFEFTKTGELERLKFPRFRQELLVQNHWNPDDNIGRIKIIISEGFPRDSLSAPVERVKNVVAFSFQHAPLEILESSGIAWPNPSMWRCAAFNPVMPVPTYHAEDGVSSHTHSPGRRPSLLKNTTDRGFPPPGLLNGTSQAQAGTGFLGNQNLQMPHLGRSNIASGSNTPSCSDPFSESGYFEWVNSMTSGQLGNPWDGRTLWPTNARNSSKQSSDTIMPDYVPRETSDPMHISGSSLEDDRASLKVPTNTPTGGTALENQKTQLQMPRHGASLPPDFASCLTQSLLNQPFVLPTQQHPLSLPPAEPKSRKDIHDAMVGHANASAMQPAAEIGGNENDKASQQLFGLEDLDSTVPILAPSERSGKEDHASPALEILFPSSSRNPSGGDFGSIITNFAGSSATSSFSTPSVAGQAEGSSAGSQSGIAVVGGGGGNNSNGGGSTVAKRTRNFTPASIRAIDDEDEPRRGSPHVRVAGYSGADIPSNVGH</sequence>